<dbReference type="InterPro" id="IPR000215">
    <property type="entry name" value="Serpin_fam"/>
</dbReference>
<evidence type="ECO:0000313" key="3">
    <source>
        <dbReference type="EMBL" id="CAJ0588931.1"/>
    </source>
</evidence>
<dbReference type="EMBL" id="CATQJL010000001">
    <property type="protein sequence ID" value="CAJ0588931.1"/>
    <property type="molecule type" value="Genomic_DNA"/>
</dbReference>
<dbReference type="Proteomes" id="UP001176961">
    <property type="component" value="Unassembled WGS sequence"/>
</dbReference>
<dbReference type="AlphaFoldDB" id="A0AA36DKJ3"/>
<dbReference type="PANTHER" id="PTHR11461">
    <property type="entry name" value="SERINE PROTEASE INHIBITOR, SERPIN"/>
    <property type="match status" value="1"/>
</dbReference>
<keyword evidence="4" id="KW-1185">Reference proteome</keyword>
<dbReference type="InterPro" id="IPR023796">
    <property type="entry name" value="Serpin_dom"/>
</dbReference>
<dbReference type="InterPro" id="IPR036186">
    <property type="entry name" value="Serpin_sf"/>
</dbReference>
<comment type="similarity">
    <text evidence="1">Belongs to the serpin family.</text>
</comment>
<dbReference type="Pfam" id="PF00079">
    <property type="entry name" value="Serpin"/>
    <property type="match status" value="1"/>
</dbReference>
<evidence type="ECO:0000313" key="4">
    <source>
        <dbReference type="Proteomes" id="UP001176961"/>
    </source>
</evidence>
<sequence>MHEHDVYRLYAENDVMQVLTLPYKDPTYALSILLPKKRFALDAIRNKTSGAELRRLLNQAKIKLMKISLPKMKIETKFELKKALISMGVTEMFTDNADLSGITKVPLKVSDVAHKALIEVGEDGTTAAAATVSNMFRISGMIFSEDPISFIANHPFMFVLTKN</sequence>
<reference evidence="3" key="1">
    <citation type="submission" date="2023-07" db="EMBL/GenBank/DDBJ databases">
        <authorList>
            <consortium name="CYATHOMIX"/>
        </authorList>
    </citation>
    <scope>NUCLEOTIDE SEQUENCE</scope>
    <source>
        <strain evidence="3">N/A</strain>
    </source>
</reference>
<dbReference type="PANTHER" id="PTHR11461:SF211">
    <property type="entry name" value="GH10112P-RELATED"/>
    <property type="match status" value="1"/>
</dbReference>
<organism evidence="3 4">
    <name type="scientific">Cylicocyclus nassatus</name>
    <name type="common">Nematode worm</name>
    <dbReference type="NCBI Taxonomy" id="53992"/>
    <lineage>
        <taxon>Eukaryota</taxon>
        <taxon>Metazoa</taxon>
        <taxon>Ecdysozoa</taxon>
        <taxon>Nematoda</taxon>
        <taxon>Chromadorea</taxon>
        <taxon>Rhabditida</taxon>
        <taxon>Rhabditina</taxon>
        <taxon>Rhabditomorpha</taxon>
        <taxon>Strongyloidea</taxon>
        <taxon>Strongylidae</taxon>
        <taxon>Cylicocyclus</taxon>
    </lineage>
</organism>
<feature type="domain" description="Serpin" evidence="2">
    <location>
        <begin position="1"/>
        <end position="162"/>
    </location>
</feature>
<dbReference type="GO" id="GO:0005615">
    <property type="term" value="C:extracellular space"/>
    <property type="evidence" value="ECO:0007669"/>
    <property type="project" value="InterPro"/>
</dbReference>
<name>A0AA36DKJ3_CYLNA</name>
<dbReference type="Gene3D" id="2.30.39.10">
    <property type="entry name" value="Alpha-1-antitrypsin, domain 1"/>
    <property type="match status" value="1"/>
</dbReference>
<proteinExistence type="inferred from homology"/>
<dbReference type="InterPro" id="IPR042178">
    <property type="entry name" value="Serpin_sf_1"/>
</dbReference>
<feature type="non-terminal residue" evidence="3">
    <location>
        <position position="163"/>
    </location>
</feature>
<dbReference type="GO" id="GO:0004867">
    <property type="term" value="F:serine-type endopeptidase inhibitor activity"/>
    <property type="evidence" value="ECO:0007669"/>
    <property type="project" value="InterPro"/>
</dbReference>
<evidence type="ECO:0000259" key="2">
    <source>
        <dbReference type="Pfam" id="PF00079"/>
    </source>
</evidence>
<evidence type="ECO:0000256" key="1">
    <source>
        <dbReference type="ARBA" id="ARBA00009500"/>
    </source>
</evidence>
<protein>
    <recommendedName>
        <fullName evidence="2">Serpin domain-containing protein</fullName>
    </recommendedName>
</protein>
<dbReference type="SUPFAM" id="SSF56574">
    <property type="entry name" value="Serpins"/>
    <property type="match status" value="1"/>
</dbReference>
<accession>A0AA36DKJ3</accession>
<gene>
    <name evidence="3" type="ORF">CYNAS_LOCUS914</name>
</gene>
<dbReference type="InterPro" id="IPR042185">
    <property type="entry name" value="Serpin_sf_2"/>
</dbReference>
<dbReference type="Gene3D" id="3.30.497.10">
    <property type="entry name" value="Antithrombin, subunit I, domain 2"/>
    <property type="match status" value="1"/>
</dbReference>
<comment type="caution">
    <text evidence="3">The sequence shown here is derived from an EMBL/GenBank/DDBJ whole genome shotgun (WGS) entry which is preliminary data.</text>
</comment>